<feature type="domain" description="Inner centromere protein ARK-binding" evidence="9">
    <location>
        <begin position="1237"/>
        <end position="1299"/>
    </location>
</feature>
<feature type="compositionally biased region" description="Acidic residues" evidence="8">
    <location>
        <begin position="384"/>
        <end position="393"/>
    </location>
</feature>
<dbReference type="STRING" id="1116229.S3CYQ1"/>
<keyword evidence="11" id="KW-1185">Reference proteome</keyword>
<feature type="compositionally biased region" description="Basic and acidic residues" evidence="8">
    <location>
        <begin position="516"/>
        <end position="525"/>
    </location>
</feature>
<feature type="compositionally biased region" description="Basic residues" evidence="8">
    <location>
        <begin position="71"/>
        <end position="81"/>
    </location>
</feature>
<keyword evidence="7" id="KW-0539">Nucleus</keyword>
<evidence type="ECO:0000256" key="6">
    <source>
        <dbReference type="ARBA" id="ARBA00023212"/>
    </source>
</evidence>
<evidence type="ECO:0000259" key="9">
    <source>
        <dbReference type="Pfam" id="PF03941"/>
    </source>
</evidence>
<feature type="region of interest" description="Disordered" evidence="8">
    <location>
        <begin position="201"/>
        <end position="393"/>
    </location>
</feature>
<dbReference type="InterPro" id="IPR005635">
    <property type="entry name" value="Inner_centromere_prot_ARK-bd"/>
</dbReference>
<feature type="compositionally biased region" description="Polar residues" evidence="8">
    <location>
        <begin position="557"/>
        <end position="573"/>
    </location>
</feature>
<evidence type="ECO:0000313" key="11">
    <source>
        <dbReference type="Proteomes" id="UP000016922"/>
    </source>
</evidence>
<dbReference type="HOGENOM" id="CLU_003318_1_0_1"/>
<comment type="similarity">
    <text evidence="3">Belongs to the INCENP family.</text>
</comment>
<feature type="compositionally biased region" description="Polar residues" evidence="8">
    <location>
        <begin position="1221"/>
        <end position="1231"/>
    </location>
</feature>
<evidence type="ECO:0000256" key="8">
    <source>
        <dbReference type="SAM" id="MobiDB-lite"/>
    </source>
</evidence>
<feature type="compositionally biased region" description="Polar residues" evidence="8">
    <location>
        <begin position="345"/>
        <end position="356"/>
    </location>
</feature>
<keyword evidence="6" id="KW-0206">Cytoskeleton</keyword>
<evidence type="ECO:0000256" key="1">
    <source>
        <dbReference type="ARBA" id="ARBA00004123"/>
    </source>
</evidence>
<sequence length="1351" mass="149689">MAGTRANHRLQVGSQPWIAEERASALQIAQAETEEFTFSARNDVEWLNEHMAEIFSENNVNVAEIFKTPGKLRGKTPRTARKANPLETRPPLTDVFSSTPRGQPSPFKQAHFERPVATFQVAEDAPSPTAEKSSPERAPQVQSPIQRKPVANHNAYDSGYFGSQSQNVHATQLSEYADTQVTIANTPARPDVRQIFAVQEDATVNRESDGSFKSAEEQQGNLQQPDEMEVDTENAPLTELQATVHPVLESPLQTRAQPASSPHKRSPQRSPQRSPDRLTETLQSSPPKIEQRSDEPEAIVEDEPLEEEPADDVHSQSDGSSPIRPIVRKSSLNFASLPAREPITTKKSLGARTSRTSHLDQNRTSYYGRATGGKSLGNVRQDEDLRDDDDADIDMEDDLTVNDADSKIARLHNKTSTQRLQDQISKLGQSQTQARPASKSIIAGGLSVSQSSQSSQPAPVQETAPRAKSPQRSPERKSRPPPGAFPDDEEDSWIGPPTVTENFTVFSPRPQLPKSHTTDVMEGIHRASIADSQFTIPKRGDDQTQRSPIREPIIPERTTSTLGHIKSVSTSVLRSPRKAGESPGFQKTISVSNPTMSSIDERHTTPPKSPTRSYRGSPLKAAKDKFSSIMKTSRSLFASSAAVSADAKTSTLTPSSNRFATGHPGHSFEDVFAQSNDKAPLYPVLDNGSTATVNTIQAPSSPPKAVPRKTRASTEREERQKEEEARQVKEAKEAQKMANQLEKARLKEKDKARVFHQEQERVALMQKEVDARKDQEKQAKASQVDIPRATRSSPRKTKAQLEAEGIASAAASTEDFIRDAEMSDASAMPPPAIPRPKSQIGRPGPKRPLRPAKETLAKAKPPTVIKVDMQRGHQYHPSNTTLAATLQESLSAPSGRPGLHKKASTSSIQGKASVSSFKATASRAIEAAARKKEQDEIAAQRKRQLKEENERQRAALKEENERQRAALKEEERRKEEQQRRQEAERQRELKNERERVANAADAKKAASRQAMEKRRLELEKAKQMGAPPPASRSLHDKALPPVPRGEASQSKPVRQQEEMGRPASQASHNVAKPLSKRPLQQEVGEDQARPAIQRNGPSYEQLQSKRRKTSERFEDDEDMTENQPRMNAPPIRQSSSRPKDNQPKSLFPSGYANASLSNNLQRSTILAQHNMTHSKPAHPMDMAQMSKGPIPFASSTNQPKAQPYKTPIRPGGVKGNMKSAAKSSPQYQNGETIDLPEINTDSEDDDEDEDDSAKKPAFKGASWIESPALRKQLTEQENIDPATIFGQADEHVFDMEQVFNKSKDKFPKFRDRTSSANWGGIDRLTEDEIRKDLQARQRMQRAGGWEYNSMV</sequence>
<feature type="region of interest" description="Disordered" evidence="8">
    <location>
        <begin position="412"/>
        <end position="667"/>
    </location>
</feature>
<reference evidence="10 11" key="1">
    <citation type="journal article" date="2013" name="BMC Genomics">
        <title>Genomics-driven discovery of the pneumocandin biosynthetic gene cluster in the fungus Glarea lozoyensis.</title>
        <authorList>
            <person name="Chen L."/>
            <person name="Yue Q."/>
            <person name="Zhang X."/>
            <person name="Xiang M."/>
            <person name="Wang C."/>
            <person name="Li S."/>
            <person name="Che Y."/>
            <person name="Ortiz-Lopez F.J."/>
            <person name="Bills G.F."/>
            <person name="Liu X."/>
            <person name="An Z."/>
        </authorList>
    </citation>
    <scope>NUCLEOTIDE SEQUENCE [LARGE SCALE GENOMIC DNA]</scope>
    <source>
        <strain evidence="11">ATCC 20868 / MF5171</strain>
    </source>
</reference>
<feature type="compositionally biased region" description="Polar residues" evidence="8">
    <location>
        <begin position="629"/>
        <end position="659"/>
    </location>
</feature>
<dbReference type="GO" id="GO:0005819">
    <property type="term" value="C:spindle"/>
    <property type="evidence" value="ECO:0007669"/>
    <property type="project" value="UniProtKB-SubCell"/>
</dbReference>
<name>S3CYQ1_GLAL2</name>
<dbReference type="GO" id="GO:0005634">
    <property type="term" value="C:nucleus"/>
    <property type="evidence" value="ECO:0007669"/>
    <property type="project" value="UniProtKB-SubCell"/>
</dbReference>
<dbReference type="Proteomes" id="UP000016922">
    <property type="component" value="Unassembled WGS sequence"/>
</dbReference>
<dbReference type="KEGG" id="glz:GLAREA_12690"/>
<feature type="compositionally biased region" description="Low complexity" evidence="8">
    <location>
        <begin position="447"/>
        <end position="461"/>
    </location>
</feature>
<evidence type="ECO:0000256" key="7">
    <source>
        <dbReference type="ARBA" id="ARBA00023242"/>
    </source>
</evidence>
<keyword evidence="5" id="KW-0159">Chromosome partition</keyword>
<organism evidence="10 11">
    <name type="scientific">Glarea lozoyensis (strain ATCC 20868 / MF5171)</name>
    <dbReference type="NCBI Taxonomy" id="1116229"/>
    <lineage>
        <taxon>Eukaryota</taxon>
        <taxon>Fungi</taxon>
        <taxon>Dikarya</taxon>
        <taxon>Ascomycota</taxon>
        <taxon>Pezizomycotina</taxon>
        <taxon>Leotiomycetes</taxon>
        <taxon>Helotiales</taxon>
        <taxon>Helotiaceae</taxon>
        <taxon>Glarea</taxon>
    </lineage>
</organism>
<feature type="compositionally biased region" description="Low complexity" evidence="8">
    <location>
        <begin position="918"/>
        <end position="927"/>
    </location>
</feature>
<feature type="compositionally biased region" description="Basic and acidic residues" evidence="8">
    <location>
        <begin position="770"/>
        <end position="779"/>
    </location>
</feature>
<feature type="compositionally biased region" description="Basic and acidic residues" evidence="8">
    <location>
        <begin position="712"/>
        <end position="735"/>
    </location>
</feature>
<dbReference type="PANTHER" id="PTHR13142">
    <property type="entry name" value="INNER CENTROMERE PROTEIN"/>
    <property type="match status" value="1"/>
</dbReference>
<dbReference type="RefSeq" id="XP_008081662.1">
    <property type="nucleotide sequence ID" value="XM_008083471.1"/>
</dbReference>
<accession>S3CYQ1</accession>
<feature type="compositionally biased region" description="Polar residues" evidence="8">
    <location>
        <begin position="904"/>
        <end position="917"/>
    </location>
</feature>
<feature type="compositionally biased region" description="Basic and acidic residues" evidence="8">
    <location>
        <begin position="928"/>
        <end position="1022"/>
    </location>
</feature>
<feature type="compositionally biased region" description="Acidic residues" evidence="8">
    <location>
        <begin position="1240"/>
        <end position="1251"/>
    </location>
</feature>
<dbReference type="OMA" id="PVPKWAQ"/>
<feature type="compositionally biased region" description="Polar residues" evidence="8">
    <location>
        <begin position="414"/>
        <end position="435"/>
    </location>
</feature>
<feature type="compositionally biased region" description="Polar residues" evidence="8">
    <location>
        <begin position="876"/>
        <end position="892"/>
    </location>
</feature>
<feature type="region of interest" description="Disordered" evidence="8">
    <location>
        <begin position="823"/>
        <end position="1275"/>
    </location>
</feature>
<keyword evidence="4" id="KW-0963">Cytoplasm</keyword>
<evidence type="ECO:0000256" key="3">
    <source>
        <dbReference type="ARBA" id="ARBA00010042"/>
    </source>
</evidence>
<dbReference type="eggNOG" id="ENOG502S0AD">
    <property type="taxonomic scope" value="Eukaryota"/>
</dbReference>
<feature type="region of interest" description="Disordered" evidence="8">
    <location>
        <begin position="122"/>
        <end position="162"/>
    </location>
</feature>
<evidence type="ECO:0000256" key="2">
    <source>
        <dbReference type="ARBA" id="ARBA00004186"/>
    </source>
</evidence>
<dbReference type="OrthoDB" id="6123at2759"/>
<feature type="region of interest" description="Disordered" evidence="8">
    <location>
        <begin position="692"/>
        <end position="738"/>
    </location>
</feature>
<gene>
    <name evidence="10" type="ORF">GLAREA_12690</name>
</gene>
<protein>
    <recommendedName>
        <fullName evidence="9">Inner centromere protein ARK-binding domain-containing protein</fullName>
    </recommendedName>
</protein>
<feature type="compositionally biased region" description="Basic and acidic residues" evidence="8">
    <location>
        <begin position="203"/>
        <end position="216"/>
    </location>
</feature>
<dbReference type="GO" id="GO:0007059">
    <property type="term" value="P:chromosome segregation"/>
    <property type="evidence" value="ECO:0007669"/>
    <property type="project" value="UniProtKB-KW"/>
</dbReference>
<feature type="region of interest" description="Disordered" evidence="8">
    <location>
        <begin position="71"/>
        <end position="108"/>
    </location>
</feature>
<dbReference type="EMBL" id="KE145362">
    <property type="protein sequence ID" value="EPE31387.1"/>
    <property type="molecule type" value="Genomic_DNA"/>
</dbReference>
<proteinExistence type="inferred from homology"/>
<feature type="compositionally biased region" description="Acidic residues" evidence="8">
    <location>
        <begin position="296"/>
        <end position="310"/>
    </location>
</feature>
<feature type="compositionally biased region" description="Polar residues" evidence="8">
    <location>
        <begin position="251"/>
        <end position="260"/>
    </location>
</feature>
<dbReference type="GeneID" id="19471730"/>
<dbReference type="PANTHER" id="PTHR13142:SF1">
    <property type="entry name" value="INNER CENTROMERE PROTEIN"/>
    <property type="match status" value="1"/>
</dbReference>
<feature type="compositionally biased region" description="Polar residues" evidence="8">
    <location>
        <begin position="585"/>
        <end position="598"/>
    </location>
</feature>
<evidence type="ECO:0000313" key="10">
    <source>
        <dbReference type="EMBL" id="EPE31387.1"/>
    </source>
</evidence>
<feature type="region of interest" description="Disordered" evidence="8">
    <location>
        <begin position="770"/>
        <end position="810"/>
    </location>
</feature>
<evidence type="ECO:0000256" key="4">
    <source>
        <dbReference type="ARBA" id="ARBA00022490"/>
    </source>
</evidence>
<feature type="compositionally biased region" description="Polar residues" evidence="8">
    <location>
        <begin position="1152"/>
        <end position="1173"/>
    </location>
</feature>
<comment type="subcellular location">
    <subcellularLocation>
        <location evidence="2">Cytoplasm</location>
        <location evidence="2">Cytoskeleton</location>
        <location evidence="2">Spindle</location>
    </subcellularLocation>
    <subcellularLocation>
        <location evidence="1">Nucleus</location>
    </subcellularLocation>
</comment>
<evidence type="ECO:0000256" key="5">
    <source>
        <dbReference type="ARBA" id="ARBA00022829"/>
    </source>
</evidence>
<dbReference type="Pfam" id="PF03941">
    <property type="entry name" value="INCENP_ARK-bind"/>
    <property type="match status" value="1"/>
</dbReference>